<evidence type="ECO:0000259" key="1">
    <source>
        <dbReference type="Pfam" id="PF06283"/>
    </source>
</evidence>
<dbReference type="AlphaFoldDB" id="A0A6B3QGM5"/>
<dbReference type="SUPFAM" id="SSF52317">
    <property type="entry name" value="Class I glutamine amidotransferase-like"/>
    <property type="match status" value="1"/>
</dbReference>
<dbReference type="PANTHER" id="PTHR40469:SF2">
    <property type="entry name" value="GALACTOSE-BINDING DOMAIN-LIKE SUPERFAMILY PROTEIN"/>
    <property type="match status" value="1"/>
</dbReference>
<dbReference type="RefSeq" id="WP_164457875.1">
    <property type="nucleotide sequence ID" value="NZ_JAAIFS010000001.1"/>
</dbReference>
<dbReference type="PANTHER" id="PTHR40469">
    <property type="entry name" value="SECRETED GLYCOSYL HYDROLASE"/>
    <property type="match status" value="1"/>
</dbReference>
<dbReference type="InterPro" id="IPR029062">
    <property type="entry name" value="Class_I_gatase-like"/>
</dbReference>
<organism evidence="2">
    <name type="scientific">Streptomyces tendae</name>
    <dbReference type="NCBI Taxonomy" id="1932"/>
    <lineage>
        <taxon>Bacteria</taxon>
        <taxon>Bacillati</taxon>
        <taxon>Actinomycetota</taxon>
        <taxon>Actinomycetes</taxon>
        <taxon>Kitasatosporales</taxon>
        <taxon>Streptomycetaceae</taxon>
        <taxon>Streptomyces</taxon>
    </lineage>
</organism>
<reference evidence="2" key="1">
    <citation type="journal article" date="2020" name="Microorganisms">
        <title>Isolation, Genomic and Metabolomic Characterization of Streptomyces tendae VITAKN with Quorum Sensing Inhibitory Activity from Southern India.</title>
        <authorList>
            <person name="Ishaque N.M."/>
            <person name="Burgsdorf I."/>
            <person name="Limlingan Malit J.J."/>
            <person name="Saha S."/>
            <person name="Teta R."/>
            <person name="Ewe D."/>
            <person name="Kannabiran K."/>
            <person name="Hrouzek P."/>
            <person name="Steindler L."/>
            <person name="Costantino V."/>
            <person name="Saurav K."/>
        </authorList>
    </citation>
    <scope>NUCLEOTIDE SEQUENCE</scope>
    <source>
        <strain evidence="2">VITAKN</strain>
    </source>
</reference>
<comment type="caution">
    <text evidence="2">The sequence shown here is derived from an EMBL/GenBank/DDBJ whole genome shotgun (WGS) entry which is preliminary data.</text>
</comment>
<dbReference type="Pfam" id="PF06283">
    <property type="entry name" value="ThuA"/>
    <property type="match status" value="1"/>
</dbReference>
<protein>
    <submittedName>
        <fullName evidence="2">ThuA domain-containing protein</fullName>
    </submittedName>
</protein>
<dbReference type="Gene3D" id="3.40.50.880">
    <property type="match status" value="1"/>
</dbReference>
<dbReference type="InterPro" id="IPR029010">
    <property type="entry name" value="ThuA-like"/>
</dbReference>
<accession>A0A6B3QGM5</accession>
<name>A0A6B3QGM5_STRTE</name>
<sequence>MAAPSLGRSATDLVVHSWSGGELPPRQEGNLVAAVKAGTGFAGWRGGVIGTNVRNAEYLRMVGSRSLWRGDGLQEFTVRIVAMPDRDGVITKGIEDYGVVTEHYWVLTDAHNSALATSVLVPETTDAWDVPVEFPVVWTRRWGVGRVFVCTLGHRVADLEVPQTATMVGRGVTWAART</sequence>
<gene>
    <name evidence="2" type="ORF">GUR47_06875</name>
</gene>
<feature type="domain" description="ThuA-like" evidence="1">
    <location>
        <begin position="10"/>
        <end position="175"/>
    </location>
</feature>
<dbReference type="EMBL" id="JAAIFS010000001">
    <property type="protein sequence ID" value="NEV86410.1"/>
    <property type="molecule type" value="Genomic_DNA"/>
</dbReference>
<evidence type="ECO:0000313" key="2">
    <source>
        <dbReference type="EMBL" id="NEV86410.1"/>
    </source>
</evidence>
<proteinExistence type="predicted"/>